<dbReference type="Proteomes" id="UP000199658">
    <property type="component" value="Unassembled WGS sequence"/>
</dbReference>
<keyword evidence="3" id="KW-1185">Reference proteome</keyword>
<evidence type="ECO:0000313" key="3">
    <source>
        <dbReference type="Proteomes" id="UP000199658"/>
    </source>
</evidence>
<evidence type="ECO:0000313" key="2">
    <source>
        <dbReference type="EMBL" id="SFR52314.1"/>
    </source>
</evidence>
<dbReference type="EMBL" id="FOYO01000001">
    <property type="protein sequence ID" value="SFR52314.1"/>
    <property type="molecule type" value="Genomic_DNA"/>
</dbReference>
<feature type="signal peptide" evidence="1">
    <location>
        <begin position="1"/>
        <end position="23"/>
    </location>
</feature>
<accession>A0A1I6HD61</accession>
<dbReference type="AlphaFoldDB" id="A0A1I6HD61"/>
<dbReference type="SUPFAM" id="SSF53850">
    <property type="entry name" value="Periplasmic binding protein-like II"/>
    <property type="match status" value="1"/>
</dbReference>
<sequence length="310" mass="31721">MFTSIKTFMGAAALTVAASTASAEELRIGTASLGGAFYPMGQSISNVVTKHAGNGISMVPIVTGGSVQNPNLIAAGEVEIAITNNNLAVLAVKGKGPYTKAGPIDIGAVAALHPSVLHMMVLEDSDIQTFEDLAGKRVAVGPAGGGTLGFVNFLMPLHGMAIEDITPSFVSYSDGFSQLTDGTVDAALALSGYPAGAVMQATAGAKLRFIKFSDGKLDEALEANGAYLPVEIGTDVYGTADSGMVIGVNNMLVAPNSLDAATVQAVTAAIFDNLDELKEENANARQIDPAMSLKLAIPLHAGAQAYFDSK</sequence>
<dbReference type="PANTHER" id="PTHR42941">
    <property type="entry name" value="SLL1037 PROTEIN"/>
    <property type="match status" value="1"/>
</dbReference>
<feature type="chain" id="PRO_5011734056" description="TRAP transporter solute receptor, TAXI family" evidence="1">
    <location>
        <begin position="24"/>
        <end position="310"/>
    </location>
</feature>
<evidence type="ECO:0008006" key="4">
    <source>
        <dbReference type="Google" id="ProtNLM"/>
    </source>
</evidence>
<dbReference type="Pfam" id="PF16868">
    <property type="entry name" value="NMT1_3"/>
    <property type="match status" value="1"/>
</dbReference>
<dbReference type="RefSeq" id="WP_217643022.1">
    <property type="nucleotide sequence ID" value="NZ_FOYO01000001.1"/>
</dbReference>
<evidence type="ECO:0000256" key="1">
    <source>
        <dbReference type="SAM" id="SignalP"/>
    </source>
</evidence>
<name>A0A1I6HD61_9RHOB</name>
<dbReference type="Gene3D" id="3.40.190.10">
    <property type="entry name" value="Periplasmic binding protein-like II"/>
    <property type="match status" value="2"/>
</dbReference>
<dbReference type="NCBIfam" id="TIGR02122">
    <property type="entry name" value="TRAP_TAXI"/>
    <property type="match status" value="1"/>
</dbReference>
<protein>
    <recommendedName>
        <fullName evidence="4">TRAP transporter solute receptor, TAXI family</fullName>
    </recommendedName>
</protein>
<reference evidence="3" key="1">
    <citation type="submission" date="2016-10" db="EMBL/GenBank/DDBJ databases">
        <authorList>
            <person name="Varghese N."/>
            <person name="Submissions S."/>
        </authorList>
    </citation>
    <scope>NUCLEOTIDE SEQUENCE [LARGE SCALE GENOMIC DNA]</scope>
    <source>
        <strain evidence="3">DSM 26921</strain>
    </source>
</reference>
<keyword evidence="1" id="KW-0732">Signal</keyword>
<gene>
    <name evidence="2" type="ORF">SAMN04488002_2840</name>
</gene>
<dbReference type="InterPro" id="IPR011852">
    <property type="entry name" value="TRAP_TAXI"/>
</dbReference>
<proteinExistence type="predicted"/>
<dbReference type="STRING" id="670154.SAMN04488002_2840"/>
<organism evidence="2 3">
    <name type="scientific">Litoreibacter janthinus</name>
    <dbReference type="NCBI Taxonomy" id="670154"/>
    <lineage>
        <taxon>Bacteria</taxon>
        <taxon>Pseudomonadati</taxon>
        <taxon>Pseudomonadota</taxon>
        <taxon>Alphaproteobacteria</taxon>
        <taxon>Rhodobacterales</taxon>
        <taxon>Roseobacteraceae</taxon>
        <taxon>Litoreibacter</taxon>
    </lineage>
</organism>
<dbReference type="PANTHER" id="PTHR42941:SF1">
    <property type="entry name" value="SLL1037 PROTEIN"/>
    <property type="match status" value="1"/>
</dbReference>